<dbReference type="KEGG" id="mpv:PRV_00190"/>
<dbReference type="PATRIC" id="fig|1403316.3.peg.30"/>
<dbReference type="HOGENOM" id="CLU_1452959_0_0_14"/>
<dbReference type="OrthoDB" id="403789at2"/>
<accession>U5NF39</accession>
<dbReference type="AlphaFoldDB" id="U5NF39"/>
<reference evidence="1 2" key="1">
    <citation type="journal article" date="2013" name="Genome Announc.">
        <title>Genome Sequence of Mycoplasma parvum (Formerly Eperythrozoon parvum), a Diminutive Hemoplasma of the Pig.</title>
        <authorList>
            <person name="do Nascimento N.C."/>
            <person name="Dos Santos A.P."/>
            <person name="Chu Y."/>
            <person name="Guimaraes A.M."/>
            <person name="Pagliaro A."/>
            <person name="Messick J.B."/>
        </authorList>
    </citation>
    <scope>NUCLEOTIDE SEQUENCE [LARGE SCALE GENOMIC DNA]</scope>
    <source>
        <strain evidence="1 2">Indiana</strain>
    </source>
</reference>
<dbReference type="STRING" id="1403316.PRV_00190"/>
<organism evidence="1 2">
    <name type="scientific">Mycoplasma parvum str. Indiana</name>
    <dbReference type="NCBI Taxonomy" id="1403316"/>
    <lineage>
        <taxon>Bacteria</taxon>
        <taxon>Bacillati</taxon>
        <taxon>Mycoplasmatota</taxon>
        <taxon>Mollicutes</taxon>
        <taxon>Mycoplasmataceae</taxon>
        <taxon>Mycoplasma</taxon>
    </lineage>
</organism>
<gene>
    <name evidence="1" type="ORF">PRV_00190</name>
</gene>
<protein>
    <submittedName>
        <fullName evidence="1">Uncharacterized protein</fullName>
    </submittedName>
</protein>
<sequence length="186" mass="21913">MLTKTVKILISTSILGGTSLIVGNGYLYREEIKDWIDSFDTKKVERKEKLKKEEEEVLLESVWIYWDKGEKKKDCSLQRKTLQESEDTNLIINNSSHPSHSNVSCETLWSQEKDSKKEGFWIRGENRNVKEILSRNWRDLLNAQFVVQKEKVNSDNISDKFNELNKNFCSINMKIKDWVEIECLVY</sequence>
<dbReference type="EMBL" id="CP006771">
    <property type="protein sequence ID" value="AGX88823.1"/>
    <property type="molecule type" value="Genomic_DNA"/>
</dbReference>
<keyword evidence="2" id="KW-1185">Reference proteome</keyword>
<dbReference type="RefSeq" id="WP_022768761.1">
    <property type="nucleotide sequence ID" value="NC_022575.1"/>
</dbReference>
<proteinExistence type="predicted"/>
<evidence type="ECO:0000313" key="1">
    <source>
        <dbReference type="EMBL" id="AGX88823.1"/>
    </source>
</evidence>
<name>U5NF39_9MOLU</name>
<dbReference type="Proteomes" id="UP000017119">
    <property type="component" value="Chromosome"/>
</dbReference>
<evidence type="ECO:0000313" key="2">
    <source>
        <dbReference type="Proteomes" id="UP000017119"/>
    </source>
</evidence>